<feature type="region of interest" description="Disordered" evidence="2">
    <location>
        <begin position="556"/>
        <end position="581"/>
    </location>
</feature>
<protein>
    <submittedName>
        <fullName evidence="4">Uncharacterized protein</fullName>
    </submittedName>
</protein>
<feature type="compositionally biased region" description="Polar residues" evidence="2">
    <location>
        <begin position="45"/>
        <end position="56"/>
    </location>
</feature>
<feature type="compositionally biased region" description="Basic and acidic residues" evidence="2">
    <location>
        <begin position="571"/>
        <end position="581"/>
    </location>
</feature>
<dbReference type="Gene3D" id="1.25.10.10">
    <property type="entry name" value="Leucine-rich Repeat Variant"/>
    <property type="match status" value="2"/>
</dbReference>
<keyword evidence="3" id="KW-0812">Transmembrane</keyword>
<dbReference type="KEGG" id="uam:UABAM_00890"/>
<evidence type="ECO:0000256" key="2">
    <source>
        <dbReference type="SAM" id="MobiDB-lite"/>
    </source>
</evidence>
<feature type="compositionally biased region" description="Basic residues" evidence="2">
    <location>
        <begin position="73"/>
        <end position="88"/>
    </location>
</feature>
<feature type="compositionally biased region" description="Basic residues" evidence="2">
    <location>
        <begin position="96"/>
        <end position="110"/>
    </location>
</feature>
<dbReference type="Proteomes" id="UP000326354">
    <property type="component" value="Chromosome"/>
</dbReference>
<keyword evidence="1" id="KW-0175">Coiled coil</keyword>
<feature type="coiled-coil region" evidence="1">
    <location>
        <begin position="681"/>
        <end position="708"/>
    </location>
</feature>
<accession>A0A5S9IJ79</accession>
<keyword evidence="5" id="KW-1185">Reference proteome</keyword>
<gene>
    <name evidence="4" type="ORF">UABAM_00890</name>
</gene>
<proteinExistence type="predicted"/>
<feature type="region of interest" description="Disordered" evidence="2">
    <location>
        <begin position="1"/>
        <end position="110"/>
    </location>
</feature>
<dbReference type="AlphaFoldDB" id="A0A5S9IJ79"/>
<dbReference type="EMBL" id="AP019860">
    <property type="protein sequence ID" value="BBM82547.1"/>
    <property type="molecule type" value="Genomic_DNA"/>
</dbReference>
<dbReference type="RefSeq" id="WP_151966786.1">
    <property type="nucleotide sequence ID" value="NZ_AP019860.1"/>
</dbReference>
<evidence type="ECO:0000256" key="1">
    <source>
        <dbReference type="SAM" id="Coils"/>
    </source>
</evidence>
<dbReference type="InterPro" id="IPR011989">
    <property type="entry name" value="ARM-like"/>
</dbReference>
<sequence length="734" mass="83731">MSLDRDKIKKKRSSSTSRTSSRTSATAKPRVKTGKVPASGKRKSTGTTPRMKSSTTGEKRVAKKATRPVKQARPPKKAKPAKKAKPVKVKQEKAPKVRQPKPPKPPRKIKFPKLGIKKREKKMKGRVYRSVKERSLIPLLVLLLIVGGGVGFTYWYDSQAPIRLVGDLKNFDIPEDLQNFDPRNDPVLVPILREGEGCLPELIKKYPAMKENEKIGTLALIRYFKNEESMKILSPALLSKDERLKTLAATAAGFMEEKAVATLREDLKKTSGEQQQYIINALGQTKTPEALNILLEEVDKEISAEKKIYIIEALSNYTEQKAAEGIIKLGVDKNRDVVQKATYILEIHRQNQVLHPYASALVEMVDSKLIDSQSAVERARIIDIIGVIGKCTKPSGDNYVNRFRGSIRKLLNNDNEEEKAAAARTLGVFGDDQYIDRLFKLLRHKSELVATSAAEALVKIGDSEIPTKVLENSFVDSNSKVILTLTAKLLNEYYLYLLKDQKIQETVEQIFRVMHRHKTNQKIAGEYFELLFRYTETSPFKMSTKDSKLLVALIKKTPTPPKKKKRNKPLTRAEREREESRTLTKREKLFVIIERYMKHSPQEGNLKLFISGFNQMQDGDAKERLHKALEEYRKKCRACHQQKPVEANTKSWQNWYTTMQKVDSFIAKADEKIAQAKPLMVNKLKADLEKAEKLLKSAQKMYQDIEEKTQFKFTQKMEDISTLLYETKKARGIK</sequence>
<dbReference type="SUPFAM" id="SSF48371">
    <property type="entry name" value="ARM repeat"/>
    <property type="match status" value="1"/>
</dbReference>
<name>A0A5S9IJ79_UABAM</name>
<feature type="transmembrane region" description="Helical" evidence="3">
    <location>
        <begin position="136"/>
        <end position="156"/>
    </location>
</feature>
<reference evidence="4 5" key="1">
    <citation type="submission" date="2019-08" db="EMBL/GenBank/DDBJ databases">
        <title>Complete genome sequence of Candidatus Uab amorphum.</title>
        <authorList>
            <person name="Shiratori T."/>
            <person name="Suzuki S."/>
            <person name="Kakizawa Y."/>
            <person name="Ishida K."/>
        </authorList>
    </citation>
    <scope>NUCLEOTIDE SEQUENCE [LARGE SCALE GENOMIC DNA]</scope>
    <source>
        <strain evidence="4 5">SRT547</strain>
    </source>
</reference>
<keyword evidence="3" id="KW-1133">Transmembrane helix</keyword>
<dbReference type="Pfam" id="PF13646">
    <property type="entry name" value="HEAT_2"/>
    <property type="match status" value="1"/>
</dbReference>
<evidence type="ECO:0000313" key="5">
    <source>
        <dbReference type="Proteomes" id="UP000326354"/>
    </source>
</evidence>
<feature type="compositionally biased region" description="Low complexity" evidence="2">
    <location>
        <begin position="14"/>
        <end position="24"/>
    </location>
</feature>
<keyword evidence="3" id="KW-0472">Membrane</keyword>
<evidence type="ECO:0000256" key="3">
    <source>
        <dbReference type="SAM" id="Phobius"/>
    </source>
</evidence>
<dbReference type="InterPro" id="IPR016024">
    <property type="entry name" value="ARM-type_fold"/>
</dbReference>
<organism evidence="4 5">
    <name type="scientific">Uabimicrobium amorphum</name>
    <dbReference type="NCBI Taxonomy" id="2596890"/>
    <lineage>
        <taxon>Bacteria</taxon>
        <taxon>Pseudomonadati</taxon>
        <taxon>Planctomycetota</taxon>
        <taxon>Candidatus Uabimicrobiia</taxon>
        <taxon>Candidatus Uabimicrobiales</taxon>
        <taxon>Candidatus Uabimicrobiaceae</taxon>
        <taxon>Candidatus Uabimicrobium</taxon>
    </lineage>
</organism>
<evidence type="ECO:0000313" key="4">
    <source>
        <dbReference type="EMBL" id="BBM82547.1"/>
    </source>
</evidence>